<evidence type="ECO:0000256" key="10">
    <source>
        <dbReference type="ARBA" id="ARBA00022777"/>
    </source>
</evidence>
<keyword evidence="4" id="KW-0433">Leucine-rich repeat</keyword>
<keyword evidence="10" id="KW-0418">Kinase</keyword>
<evidence type="ECO:0000256" key="11">
    <source>
        <dbReference type="ARBA" id="ARBA00022840"/>
    </source>
</evidence>
<dbReference type="PANTHER" id="PTHR47986">
    <property type="entry name" value="OSJNBA0070M12.3 PROTEIN"/>
    <property type="match status" value="1"/>
</dbReference>
<keyword evidence="11 18" id="KW-0067">ATP-binding</keyword>
<comment type="similarity">
    <text evidence="19">Belongs to the protein kinase superfamily.</text>
</comment>
<evidence type="ECO:0000256" key="20">
    <source>
        <dbReference type="SAM" id="Phobius"/>
    </source>
</evidence>
<evidence type="ECO:0000256" key="14">
    <source>
        <dbReference type="ARBA" id="ARBA00023170"/>
    </source>
</evidence>
<keyword evidence="9 18" id="KW-0547">Nucleotide-binding</keyword>
<dbReference type="AlphaFoldDB" id="A0A8J5FJV1"/>
<dbReference type="SUPFAM" id="SSF56112">
    <property type="entry name" value="Protein kinase-like (PK-like)"/>
    <property type="match status" value="1"/>
</dbReference>
<dbReference type="GO" id="GO:0016020">
    <property type="term" value="C:membrane"/>
    <property type="evidence" value="ECO:0007669"/>
    <property type="project" value="UniProtKB-SubCell"/>
</dbReference>
<dbReference type="Gene3D" id="1.10.510.10">
    <property type="entry name" value="Transferase(Phosphotransferase) domain 1"/>
    <property type="match status" value="1"/>
</dbReference>
<sequence length="184" mass="20556">MSFVGIIIVVVVIAMVVLVACSVGLLLHHLKKKSNKKFELSIESINAYLNEPQSLHMSIQALKTTTNNFSVDFILGKGGFGIVYKGDLSVTLIAVKRSIFEGTLGHHLFEWESRNASPLTWKQRLVISLDIARCIEYLHSLAQEIFIHRDMKPTNILLDKDLNAKVSDFGLVKLATNNKMSMTT</sequence>
<evidence type="ECO:0000256" key="19">
    <source>
        <dbReference type="RuleBase" id="RU000304"/>
    </source>
</evidence>
<keyword evidence="5" id="KW-0808">Transferase</keyword>
<dbReference type="InterPro" id="IPR052422">
    <property type="entry name" value="Auxin_Ser/Thr_Kinase"/>
</dbReference>
<evidence type="ECO:0000256" key="1">
    <source>
        <dbReference type="ARBA" id="ARBA00004167"/>
    </source>
</evidence>
<evidence type="ECO:0000256" key="12">
    <source>
        <dbReference type="ARBA" id="ARBA00022989"/>
    </source>
</evidence>
<keyword evidence="14" id="KW-0675">Receptor</keyword>
<feature type="domain" description="Protein kinase" evidence="21">
    <location>
        <begin position="1"/>
        <end position="184"/>
    </location>
</feature>
<evidence type="ECO:0000256" key="3">
    <source>
        <dbReference type="ARBA" id="ARBA00022527"/>
    </source>
</evidence>
<dbReference type="PROSITE" id="PS00108">
    <property type="entry name" value="PROTEIN_KINASE_ST"/>
    <property type="match status" value="1"/>
</dbReference>
<evidence type="ECO:0000256" key="9">
    <source>
        <dbReference type="ARBA" id="ARBA00022741"/>
    </source>
</evidence>
<name>A0A8J5FJV1_ZINOF</name>
<feature type="transmembrane region" description="Helical" evidence="20">
    <location>
        <begin position="6"/>
        <end position="27"/>
    </location>
</feature>
<comment type="catalytic activity">
    <reaction evidence="16">
        <text>L-threonyl-[protein] + ATP = O-phospho-L-threonyl-[protein] + ADP + H(+)</text>
        <dbReference type="Rhea" id="RHEA:46608"/>
        <dbReference type="Rhea" id="RHEA-COMP:11060"/>
        <dbReference type="Rhea" id="RHEA-COMP:11605"/>
        <dbReference type="ChEBI" id="CHEBI:15378"/>
        <dbReference type="ChEBI" id="CHEBI:30013"/>
        <dbReference type="ChEBI" id="CHEBI:30616"/>
        <dbReference type="ChEBI" id="CHEBI:61977"/>
        <dbReference type="ChEBI" id="CHEBI:456216"/>
        <dbReference type="EC" id="2.7.11.1"/>
    </reaction>
</comment>
<accession>A0A8J5FJV1</accession>
<feature type="binding site" evidence="18">
    <location>
        <position position="96"/>
    </location>
    <ligand>
        <name>ATP</name>
        <dbReference type="ChEBI" id="CHEBI:30616"/>
    </ligand>
</feature>
<evidence type="ECO:0000256" key="8">
    <source>
        <dbReference type="ARBA" id="ARBA00022737"/>
    </source>
</evidence>
<keyword evidence="23" id="KW-1185">Reference proteome</keyword>
<dbReference type="FunFam" id="1.10.510.10:FF:001023">
    <property type="entry name" value="Os07g0541700 protein"/>
    <property type="match status" value="1"/>
</dbReference>
<evidence type="ECO:0000313" key="23">
    <source>
        <dbReference type="Proteomes" id="UP000734854"/>
    </source>
</evidence>
<evidence type="ECO:0000313" key="22">
    <source>
        <dbReference type="EMBL" id="KAG6488834.1"/>
    </source>
</evidence>
<dbReference type="Proteomes" id="UP000734854">
    <property type="component" value="Unassembled WGS sequence"/>
</dbReference>
<evidence type="ECO:0000256" key="7">
    <source>
        <dbReference type="ARBA" id="ARBA00022729"/>
    </source>
</evidence>
<dbReference type="EC" id="2.7.11.1" evidence="2"/>
<dbReference type="GO" id="GO:0005524">
    <property type="term" value="F:ATP binding"/>
    <property type="evidence" value="ECO:0007669"/>
    <property type="project" value="UniProtKB-UniRule"/>
</dbReference>
<keyword evidence="3 19" id="KW-0723">Serine/threonine-protein kinase</keyword>
<dbReference type="PROSITE" id="PS50011">
    <property type="entry name" value="PROTEIN_KINASE_DOM"/>
    <property type="match status" value="1"/>
</dbReference>
<dbReference type="InterPro" id="IPR000719">
    <property type="entry name" value="Prot_kinase_dom"/>
</dbReference>
<dbReference type="EMBL" id="JACMSC010000014">
    <property type="protein sequence ID" value="KAG6488834.1"/>
    <property type="molecule type" value="Genomic_DNA"/>
</dbReference>
<comment type="caution">
    <text evidence="22">The sequence shown here is derived from an EMBL/GenBank/DDBJ whole genome shotgun (WGS) entry which is preliminary data.</text>
</comment>
<keyword evidence="6 20" id="KW-0812">Transmembrane</keyword>
<dbReference type="GO" id="GO:0004674">
    <property type="term" value="F:protein serine/threonine kinase activity"/>
    <property type="evidence" value="ECO:0007669"/>
    <property type="project" value="UniProtKB-KW"/>
</dbReference>
<dbReference type="PANTHER" id="PTHR47986:SF34">
    <property type="entry name" value="RECEPTOR-LIKE KINASE TMK2"/>
    <property type="match status" value="1"/>
</dbReference>
<keyword evidence="15" id="KW-0325">Glycoprotein</keyword>
<keyword evidence="13 20" id="KW-0472">Membrane</keyword>
<proteinExistence type="inferred from homology"/>
<protein>
    <recommendedName>
        <fullName evidence="2">non-specific serine/threonine protein kinase</fullName>
        <ecNumber evidence="2">2.7.11.1</ecNumber>
    </recommendedName>
</protein>
<dbReference type="PROSITE" id="PS00107">
    <property type="entry name" value="PROTEIN_KINASE_ATP"/>
    <property type="match status" value="1"/>
</dbReference>
<evidence type="ECO:0000256" key="4">
    <source>
        <dbReference type="ARBA" id="ARBA00022614"/>
    </source>
</evidence>
<comment type="subcellular location">
    <subcellularLocation>
        <location evidence="1">Membrane</location>
        <topology evidence="1">Single-pass membrane protein</topology>
    </subcellularLocation>
</comment>
<comment type="catalytic activity">
    <reaction evidence="17">
        <text>L-seryl-[protein] + ATP = O-phospho-L-seryl-[protein] + ADP + H(+)</text>
        <dbReference type="Rhea" id="RHEA:17989"/>
        <dbReference type="Rhea" id="RHEA-COMP:9863"/>
        <dbReference type="Rhea" id="RHEA-COMP:11604"/>
        <dbReference type="ChEBI" id="CHEBI:15378"/>
        <dbReference type="ChEBI" id="CHEBI:29999"/>
        <dbReference type="ChEBI" id="CHEBI:30616"/>
        <dbReference type="ChEBI" id="CHEBI:83421"/>
        <dbReference type="ChEBI" id="CHEBI:456216"/>
        <dbReference type="EC" id="2.7.11.1"/>
    </reaction>
</comment>
<dbReference type="InterPro" id="IPR011009">
    <property type="entry name" value="Kinase-like_dom_sf"/>
</dbReference>
<evidence type="ECO:0000256" key="2">
    <source>
        <dbReference type="ARBA" id="ARBA00012513"/>
    </source>
</evidence>
<gene>
    <name evidence="22" type="ORF">ZIOFF_050085</name>
</gene>
<keyword evidence="8" id="KW-0677">Repeat</keyword>
<evidence type="ECO:0000256" key="18">
    <source>
        <dbReference type="PROSITE-ProRule" id="PRU10141"/>
    </source>
</evidence>
<keyword evidence="7" id="KW-0732">Signal</keyword>
<dbReference type="Gene3D" id="3.30.200.20">
    <property type="entry name" value="Phosphorylase Kinase, domain 1"/>
    <property type="match status" value="1"/>
</dbReference>
<evidence type="ECO:0000256" key="16">
    <source>
        <dbReference type="ARBA" id="ARBA00047899"/>
    </source>
</evidence>
<reference evidence="22 23" key="1">
    <citation type="submission" date="2020-08" db="EMBL/GenBank/DDBJ databases">
        <title>Plant Genome Project.</title>
        <authorList>
            <person name="Zhang R.-G."/>
        </authorList>
    </citation>
    <scope>NUCLEOTIDE SEQUENCE [LARGE SCALE GENOMIC DNA]</scope>
    <source>
        <tissue evidence="22">Rhizome</tissue>
    </source>
</reference>
<dbReference type="Pfam" id="PF00069">
    <property type="entry name" value="Pkinase"/>
    <property type="match status" value="1"/>
</dbReference>
<evidence type="ECO:0000256" key="6">
    <source>
        <dbReference type="ARBA" id="ARBA00022692"/>
    </source>
</evidence>
<evidence type="ECO:0000256" key="15">
    <source>
        <dbReference type="ARBA" id="ARBA00023180"/>
    </source>
</evidence>
<dbReference type="InterPro" id="IPR008271">
    <property type="entry name" value="Ser/Thr_kinase_AS"/>
</dbReference>
<keyword evidence="12 20" id="KW-1133">Transmembrane helix</keyword>
<evidence type="ECO:0000259" key="21">
    <source>
        <dbReference type="PROSITE" id="PS50011"/>
    </source>
</evidence>
<evidence type="ECO:0000256" key="13">
    <source>
        <dbReference type="ARBA" id="ARBA00023136"/>
    </source>
</evidence>
<organism evidence="22 23">
    <name type="scientific">Zingiber officinale</name>
    <name type="common">Ginger</name>
    <name type="synonym">Amomum zingiber</name>
    <dbReference type="NCBI Taxonomy" id="94328"/>
    <lineage>
        <taxon>Eukaryota</taxon>
        <taxon>Viridiplantae</taxon>
        <taxon>Streptophyta</taxon>
        <taxon>Embryophyta</taxon>
        <taxon>Tracheophyta</taxon>
        <taxon>Spermatophyta</taxon>
        <taxon>Magnoliopsida</taxon>
        <taxon>Liliopsida</taxon>
        <taxon>Zingiberales</taxon>
        <taxon>Zingiberaceae</taxon>
        <taxon>Zingiber</taxon>
    </lineage>
</organism>
<evidence type="ECO:0000256" key="5">
    <source>
        <dbReference type="ARBA" id="ARBA00022679"/>
    </source>
</evidence>
<evidence type="ECO:0000256" key="17">
    <source>
        <dbReference type="ARBA" id="ARBA00048679"/>
    </source>
</evidence>
<dbReference type="InterPro" id="IPR017441">
    <property type="entry name" value="Protein_kinase_ATP_BS"/>
</dbReference>